<dbReference type="Gene3D" id="2.60.40.10">
    <property type="entry name" value="Immunoglobulins"/>
    <property type="match status" value="2"/>
</dbReference>
<protein>
    <submittedName>
        <fullName evidence="3">Ig-like domain repeat protein</fullName>
    </submittedName>
</protein>
<dbReference type="InterPro" id="IPR050708">
    <property type="entry name" value="T6SS_VgrG/RHS"/>
</dbReference>
<evidence type="ECO:0000259" key="2">
    <source>
        <dbReference type="Pfam" id="PF16640"/>
    </source>
</evidence>
<evidence type="ECO:0000313" key="3">
    <source>
        <dbReference type="EMBL" id="XBH15811.1"/>
    </source>
</evidence>
<evidence type="ECO:0000256" key="1">
    <source>
        <dbReference type="SAM" id="MobiDB-lite"/>
    </source>
</evidence>
<gene>
    <name evidence="3" type="ORF">P8935_14665</name>
</gene>
<dbReference type="PANTHER" id="PTHR32305:SF15">
    <property type="entry name" value="PROTEIN RHSA-RELATED"/>
    <property type="match status" value="1"/>
</dbReference>
<dbReference type="PANTHER" id="PTHR32305">
    <property type="match status" value="1"/>
</dbReference>
<dbReference type="EMBL" id="CP121196">
    <property type="protein sequence ID" value="XBH15811.1"/>
    <property type="molecule type" value="Genomic_DNA"/>
</dbReference>
<dbReference type="InterPro" id="IPR013783">
    <property type="entry name" value="Ig-like_fold"/>
</dbReference>
<sequence length="949" mass="99134">MKHDEPLSAGFRAMIGMLGVVTGTGRKDARDCVAKTIRSHWCTVSVWIVTSALATGIAYAIGSPMTTPQLTSPSISGTEVYGNPLYFSCRLTYGGAGMSGQSVGFYVDGNMIGSATTNSTGTANYTSTSITAGSHGATCKYQSTTSGTTNFTEAKATPTLSVATSGSPSIYGNSVTFTATISSGPTGNVTFYNGGASFCTGTISGTTASCASNSLTAGSHTITAGYGGNTNYNSVTSSGITQNVNRATPTITWPTPAPITYGTALNSTQLDATASTQGTFAYSPAAGTILNGGSQTLSVTFSPTDSTDFTTSTASVQITVNPAAPAFLNISTSGTPANYQTAVTFTATIASGPTGSINFYDGAAMIGSATIGGTTATYTTSTLTPGTHMISAAWPGNIDYGPISSSQISQTINGALLYSYLVPSGGYDGVGNLKNYTDAVTGSWSVSYDTLNRIMGGGSSKGSYPYYCWSYDGFGNRTAQESSNTTFSAGSGGPSPCQTTGGIGQSAWAQYNGTVNGSNSNQMSATSSNLNQGNCYDTSGDVTCDGTYQYLYDAEGRVCAVLNSLAGTMTGYLYNAEGIRVAKGTISSWSCAPSNGFQTTTDYVLGPGGEQVTELSVSGTSITWAHTNVWAAGKLFATYETAGNKLHFYQDDPLGTRRSQTDPNGAQEQTCSSLPYGDGESCTPAPTEHLFTGKERDFESGNDYFGARYYASTMGRWLSPDWSAKIVPVPYAKLDNPQSLNLYAYVGNNPLGRADLDGHEVDLNGTKDEKAEEVRRIAGTATRTDKNGVTESSLFKPSTDKSGKTTMVLNDNAAAKWSGGHSKAFNDLVGVITNKDVASIYLEDNHVKGCMCDWNHGQVDGSGHYSVFLTMYPTGADTAAPLHNGNSPEMIAGHEVLGHFQSWMKGNPHFGDEGPGSPAFDYENRWLRPQFQLAHPNGPITGPRLDNEP</sequence>
<dbReference type="InterPro" id="IPR032109">
    <property type="entry name" value="Big_3_5"/>
</dbReference>
<dbReference type="Pfam" id="PF16640">
    <property type="entry name" value="Big_3_5"/>
    <property type="match status" value="2"/>
</dbReference>
<feature type="domain" description="Bacterial Ig-like" evidence="2">
    <location>
        <begin position="331"/>
        <end position="413"/>
    </location>
</feature>
<dbReference type="InterPro" id="IPR022385">
    <property type="entry name" value="Rhs_assc_core"/>
</dbReference>
<organism evidence="3">
    <name type="scientific">Telmatobacter sp. DSM 110680</name>
    <dbReference type="NCBI Taxonomy" id="3036704"/>
    <lineage>
        <taxon>Bacteria</taxon>
        <taxon>Pseudomonadati</taxon>
        <taxon>Acidobacteriota</taxon>
        <taxon>Terriglobia</taxon>
        <taxon>Terriglobales</taxon>
        <taxon>Acidobacteriaceae</taxon>
        <taxon>Telmatobacter</taxon>
    </lineage>
</organism>
<proteinExistence type="predicted"/>
<dbReference type="NCBIfam" id="TIGR03696">
    <property type="entry name" value="Rhs_assc_core"/>
    <property type="match status" value="1"/>
</dbReference>
<dbReference type="RefSeq" id="WP_348261043.1">
    <property type="nucleotide sequence ID" value="NZ_CP121196.1"/>
</dbReference>
<accession>A0AAU7DG69</accession>
<feature type="domain" description="Bacterial Ig-like" evidence="2">
    <location>
        <begin position="164"/>
        <end position="245"/>
    </location>
</feature>
<reference evidence="3" key="1">
    <citation type="submission" date="2023-03" db="EMBL/GenBank/DDBJ databases">
        <title>Edaphobacter sp.</title>
        <authorList>
            <person name="Huber K.J."/>
            <person name="Papendorf J."/>
            <person name="Pilke C."/>
            <person name="Bunk B."/>
            <person name="Sproeer C."/>
            <person name="Pester M."/>
        </authorList>
    </citation>
    <scope>NUCLEOTIDE SEQUENCE</scope>
    <source>
        <strain evidence="3">DSM 110680</strain>
    </source>
</reference>
<name>A0AAU7DG69_9BACT</name>
<dbReference type="AlphaFoldDB" id="A0AAU7DG69"/>
<feature type="region of interest" description="Disordered" evidence="1">
    <location>
        <begin position="779"/>
        <end position="801"/>
    </location>
</feature>
<dbReference type="Gene3D" id="2.180.10.10">
    <property type="entry name" value="RHS repeat-associated core"/>
    <property type="match status" value="1"/>
</dbReference>